<evidence type="ECO:0000256" key="1">
    <source>
        <dbReference type="ARBA" id="ARBA00004370"/>
    </source>
</evidence>
<dbReference type="InterPro" id="IPR053009">
    <property type="entry name" value="Xanthocillin_Biosynth-Assoc"/>
</dbReference>
<feature type="transmembrane region" description="Helical" evidence="6">
    <location>
        <begin position="57"/>
        <end position="78"/>
    </location>
</feature>
<dbReference type="InterPro" id="IPR025423">
    <property type="entry name" value="TMEM205-like"/>
</dbReference>
<feature type="compositionally biased region" description="Basic and acidic residues" evidence="5">
    <location>
        <begin position="130"/>
        <end position="142"/>
    </location>
</feature>
<feature type="transmembrane region" description="Helical" evidence="6">
    <location>
        <begin position="90"/>
        <end position="108"/>
    </location>
</feature>
<proteinExistence type="predicted"/>
<evidence type="ECO:0000256" key="6">
    <source>
        <dbReference type="SAM" id="Phobius"/>
    </source>
</evidence>
<evidence type="ECO:0000256" key="5">
    <source>
        <dbReference type="SAM" id="MobiDB-lite"/>
    </source>
</evidence>
<keyword evidence="3 6" id="KW-1133">Transmembrane helix</keyword>
<gene>
    <name evidence="8" type="ORF">CDV36_013166</name>
</gene>
<name>A0A3M2RPN2_9HYPO</name>
<dbReference type="Pfam" id="PF13664">
    <property type="entry name" value="DUF4149"/>
    <property type="match status" value="1"/>
</dbReference>
<dbReference type="GO" id="GO:0016020">
    <property type="term" value="C:membrane"/>
    <property type="evidence" value="ECO:0007669"/>
    <property type="project" value="UniProtKB-SubCell"/>
</dbReference>
<dbReference type="OrthoDB" id="1641132at2759"/>
<reference evidence="8 9" key="1">
    <citation type="submission" date="2017-06" db="EMBL/GenBank/DDBJ databases">
        <title>Comparative genomic analysis of Ambrosia Fusariam Clade fungi.</title>
        <authorList>
            <person name="Stajich J.E."/>
            <person name="Carrillo J."/>
            <person name="Kijimoto T."/>
            <person name="Eskalen A."/>
            <person name="O'Donnell K."/>
            <person name="Kasson M."/>
        </authorList>
    </citation>
    <scope>NUCLEOTIDE SEQUENCE [LARGE SCALE GENOMIC DNA]</scope>
    <source>
        <strain evidence="8">UCR3666</strain>
    </source>
</reference>
<organism evidence="8 9">
    <name type="scientific">Fusarium kuroshium</name>
    <dbReference type="NCBI Taxonomy" id="2010991"/>
    <lineage>
        <taxon>Eukaryota</taxon>
        <taxon>Fungi</taxon>
        <taxon>Dikarya</taxon>
        <taxon>Ascomycota</taxon>
        <taxon>Pezizomycotina</taxon>
        <taxon>Sordariomycetes</taxon>
        <taxon>Hypocreomycetidae</taxon>
        <taxon>Hypocreales</taxon>
        <taxon>Nectriaceae</taxon>
        <taxon>Fusarium</taxon>
        <taxon>Fusarium solani species complex</taxon>
    </lineage>
</organism>
<evidence type="ECO:0000256" key="2">
    <source>
        <dbReference type="ARBA" id="ARBA00022692"/>
    </source>
</evidence>
<comment type="caution">
    <text evidence="8">The sequence shown here is derived from an EMBL/GenBank/DDBJ whole genome shotgun (WGS) entry which is preliminary data.</text>
</comment>
<dbReference type="Proteomes" id="UP000277212">
    <property type="component" value="Unassembled WGS sequence"/>
</dbReference>
<feature type="region of interest" description="Disordered" evidence="5">
    <location>
        <begin position="130"/>
        <end position="155"/>
    </location>
</feature>
<dbReference type="AlphaFoldDB" id="A0A3M2RPN2"/>
<dbReference type="PANTHER" id="PTHR23241:SF102">
    <property type="entry name" value="LD23009P"/>
    <property type="match status" value="1"/>
</dbReference>
<sequence length="209" mass="23331">MALNTAVQTVIVSLAPFHLLSFSTLLGSQLYQTFIVTKVAFKNLPRNPYVNFQKHIFPIYFHGQALLLFLSAVTFPPYGPVSLVQHKSDWIPFTISGFVSVLNLLVFGPRTKKLMLDRVEQGEQVTEYKLEPSADKNRDVGQDSKLGGSQSNDAGPEEKVFDCACNVYSFELDWSRCSSLVHMEAGLSPSVSRCFSVMRCCQRMGVEGH</sequence>
<accession>A0A3M2RPN2</accession>
<evidence type="ECO:0000313" key="8">
    <source>
        <dbReference type="EMBL" id="RMJ07234.1"/>
    </source>
</evidence>
<feature type="domain" description="TMEM205-like" evidence="7">
    <location>
        <begin position="20"/>
        <end position="118"/>
    </location>
</feature>
<evidence type="ECO:0000259" key="7">
    <source>
        <dbReference type="Pfam" id="PF13664"/>
    </source>
</evidence>
<evidence type="ECO:0000256" key="4">
    <source>
        <dbReference type="ARBA" id="ARBA00023136"/>
    </source>
</evidence>
<evidence type="ECO:0000256" key="3">
    <source>
        <dbReference type="ARBA" id="ARBA00022989"/>
    </source>
</evidence>
<feature type="transmembrane region" description="Helical" evidence="6">
    <location>
        <begin position="15"/>
        <end position="36"/>
    </location>
</feature>
<evidence type="ECO:0000313" key="9">
    <source>
        <dbReference type="Proteomes" id="UP000277212"/>
    </source>
</evidence>
<protein>
    <recommendedName>
        <fullName evidence="7">TMEM205-like domain-containing protein</fullName>
    </recommendedName>
</protein>
<comment type="subcellular location">
    <subcellularLocation>
        <location evidence="1">Membrane</location>
    </subcellularLocation>
</comment>
<keyword evidence="2 6" id="KW-0812">Transmembrane</keyword>
<keyword evidence="4 6" id="KW-0472">Membrane</keyword>
<dbReference type="EMBL" id="NKUJ01000355">
    <property type="protein sequence ID" value="RMJ07234.1"/>
    <property type="molecule type" value="Genomic_DNA"/>
</dbReference>
<dbReference type="PANTHER" id="PTHR23241">
    <property type="entry name" value="LATE EMBRYOGENESIS ABUNDANT PLANTS LEA-RELATED"/>
    <property type="match status" value="1"/>
</dbReference>
<keyword evidence="9" id="KW-1185">Reference proteome</keyword>